<organism evidence="1 2">
    <name type="scientific">Ficus carica</name>
    <name type="common">Common fig</name>
    <dbReference type="NCBI Taxonomy" id="3494"/>
    <lineage>
        <taxon>Eukaryota</taxon>
        <taxon>Viridiplantae</taxon>
        <taxon>Streptophyta</taxon>
        <taxon>Embryophyta</taxon>
        <taxon>Tracheophyta</taxon>
        <taxon>Spermatophyta</taxon>
        <taxon>Magnoliopsida</taxon>
        <taxon>eudicotyledons</taxon>
        <taxon>Gunneridae</taxon>
        <taxon>Pentapetalae</taxon>
        <taxon>rosids</taxon>
        <taxon>fabids</taxon>
        <taxon>Rosales</taxon>
        <taxon>Moraceae</taxon>
        <taxon>Ficeae</taxon>
        <taxon>Ficus</taxon>
    </lineage>
</organism>
<dbReference type="EMBL" id="BTGU01011184">
    <property type="protein sequence ID" value="GMN75111.1"/>
    <property type="molecule type" value="Genomic_DNA"/>
</dbReference>
<dbReference type="Proteomes" id="UP001187192">
    <property type="component" value="Unassembled WGS sequence"/>
</dbReference>
<sequence>MSLYPSATGAAHLLLQHIISPPAATHYDRVYPYRHRRQQLYCPLYWARGTWRQSIGSIVSIGLRPNHPPGALGSRPG</sequence>
<proteinExistence type="predicted"/>
<gene>
    <name evidence="1" type="ORF">TIFTF001_052564</name>
</gene>
<name>A0AA88JJE7_FICCA</name>
<reference evidence="1" key="1">
    <citation type="submission" date="2023-07" db="EMBL/GenBank/DDBJ databases">
        <title>draft genome sequence of fig (Ficus carica).</title>
        <authorList>
            <person name="Takahashi T."/>
            <person name="Nishimura K."/>
        </authorList>
    </citation>
    <scope>NUCLEOTIDE SEQUENCE</scope>
</reference>
<dbReference type="AlphaFoldDB" id="A0AA88JJE7"/>
<protein>
    <submittedName>
        <fullName evidence="1">Uncharacterized protein</fullName>
    </submittedName>
</protein>
<evidence type="ECO:0000313" key="1">
    <source>
        <dbReference type="EMBL" id="GMN75111.1"/>
    </source>
</evidence>
<accession>A0AA88JJE7</accession>
<keyword evidence="2" id="KW-1185">Reference proteome</keyword>
<evidence type="ECO:0000313" key="2">
    <source>
        <dbReference type="Proteomes" id="UP001187192"/>
    </source>
</evidence>
<comment type="caution">
    <text evidence="1">The sequence shown here is derived from an EMBL/GenBank/DDBJ whole genome shotgun (WGS) entry which is preliminary data.</text>
</comment>